<dbReference type="EMBL" id="CP070371">
    <property type="protein sequence ID" value="QRZ14692.1"/>
    <property type="molecule type" value="Genomic_DNA"/>
</dbReference>
<reference evidence="1 2" key="1">
    <citation type="submission" date="2021-02" db="EMBL/GenBank/DDBJ databases">
        <title>Paracoccus methylovroum sp.nov., a new methanol and methylamine utilizing methylotrophic denitrifer.</title>
        <authorList>
            <person name="Timsy T."/>
            <person name="Behrendt U."/>
            <person name="Ulrich A."/>
            <person name="Spanner T."/>
            <person name="Foesel B.U."/>
            <person name="Horn M.A."/>
            <person name="Kolb S."/>
        </authorList>
    </citation>
    <scope>NUCLEOTIDE SEQUENCE [LARGE SCALE GENOMIC DNA]</scope>
    <source>
        <strain evidence="1 2">H4-D09</strain>
    </source>
</reference>
<evidence type="ECO:0000313" key="1">
    <source>
        <dbReference type="EMBL" id="QRZ14692.1"/>
    </source>
</evidence>
<organism evidence="1 2">
    <name type="scientific">Paracoccus methylovorus</name>
    <dbReference type="NCBI Taxonomy" id="2812658"/>
    <lineage>
        <taxon>Bacteria</taxon>
        <taxon>Pseudomonadati</taxon>
        <taxon>Pseudomonadota</taxon>
        <taxon>Alphaproteobacteria</taxon>
        <taxon>Rhodobacterales</taxon>
        <taxon>Paracoccaceae</taxon>
        <taxon>Paracoccus</taxon>
    </lineage>
</organism>
<evidence type="ECO:0000313" key="2">
    <source>
        <dbReference type="Proteomes" id="UP000663629"/>
    </source>
</evidence>
<keyword evidence="2" id="KW-1185">Reference proteome</keyword>
<name>A0ABX7JKD2_9RHOB</name>
<proteinExistence type="predicted"/>
<protein>
    <submittedName>
        <fullName evidence="1">Uncharacterized protein</fullName>
    </submittedName>
</protein>
<gene>
    <name evidence="1" type="ORF">JWJ88_17155</name>
</gene>
<accession>A0ABX7JKD2</accession>
<sequence length="201" mass="22466">MTDTKAPERIWAFEDYPSRRAEPRSGWWIDEQSECPEGSPGYIRADLHDALAKQRDKLAAEIERLTAHAESGWAQSRYWMDRYHVAADERDAALAREAAVIEVAGNTAAERCAACGASDISSLVREYIRRLTPIDAQAALDKLIADARSDGIKDTMELLRRQINSMRLNVGAWLISDVPEAINDTLDDILALINEPQEGDK</sequence>
<dbReference type="Proteomes" id="UP000663629">
    <property type="component" value="Chromosome 2"/>
</dbReference>
<dbReference type="RefSeq" id="WP_205295664.1">
    <property type="nucleotide sequence ID" value="NZ_CP070371.1"/>
</dbReference>